<reference evidence="4 5" key="1">
    <citation type="submission" date="2020-01" db="EMBL/GenBank/DDBJ databases">
        <authorList>
            <person name="Gupta K D."/>
        </authorList>
    </citation>
    <scope>NUCLEOTIDE SEQUENCE [LARGE SCALE GENOMIC DNA]</scope>
</reference>
<dbReference type="NCBIfam" id="TIGR02231">
    <property type="entry name" value="mucoidy inhibitor MuiA family protein"/>
    <property type="match status" value="1"/>
</dbReference>
<dbReference type="InterPro" id="IPR037291">
    <property type="entry name" value="DUF4139"/>
</dbReference>
<dbReference type="Proteomes" id="UP000467700">
    <property type="component" value="Unassembled WGS sequence"/>
</dbReference>
<proteinExistence type="predicted"/>
<evidence type="ECO:0000256" key="1">
    <source>
        <dbReference type="SAM" id="MobiDB-lite"/>
    </source>
</evidence>
<dbReference type="AlphaFoldDB" id="A0A8S0W7N7"/>
<evidence type="ECO:0000313" key="5">
    <source>
        <dbReference type="Proteomes" id="UP000467700"/>
    </source>
</evidence>
<protein>
    <recommendedName>
        <fullName evidence="6">Mucoidy inhibitor A</fullName>
    </recommendedName>
</protein>
<dbReference type="InterPro" id="IPR011935">
    <property type="entry name" value="CHP02231"/>
</dbReference>
<dbReference type="OrthoDB" id="10068793at2759"/>
<comment type="caution">
    <text evidence="4">The sequence shown here is derived from an EMBL/GenBank/DDBJ whole genome shotgun (WGS) entry which is preliminary data.</text>
</comment>
<keyword evidence="5" id="KW-1185">Reference proteome</keyword>
<dbReference type="InterPro" id="IPR025554">
    <property type="entry name" value="DUF4140"/>
</dbReference>
<feature type="region of interest" description="Disordered" evidence="1">
    <location>
        <begin position="280"/>
        <end position="307"/>
    </location>
</feature>
<feature type="domain" description="DUF4139" evidence="2">
    <location>
        <begin position="204"/>
        <end position="381"/>
    </location>
</feature>
<organism evidence="4 5">
    <name type="scientific">Cyclocybe aegerita</name>
    <name type="common">Black poplar mushroom</name>
    <name type="synonym">Agrocybe aegerita</name>
    <dbReference type="NCBI Taxonomy" id="1973307"/>
    <lineage>
        <taxon>Eukaryota</taxon>
        <taxon>Fungi</taxon>
        <taxon>Dikarya</taxon>
        <taxon>Basidiomycota</taxon>
        <taxon>Agaricomycotina</taxon>
        <taxon>Agaricomycetes</taxon>
        <taxon>Agaricomycetidae</taxon>
        <taxon>Agaricales</taxon>
        <taxon>Agaricineae</taxon>
        <taxon>Bolbitiaceae</taxon>
        <taxon>Cyclocybe</taxon>
    </lineage>
</organism>
<name>A0A8S0W7N7_CYCAE</name>
<sequence>MTDSSPRSSVDLVEVAASSDSKIAGVSLYNGLAEVTRLSRVSLKAGDNKIVISGLSNSLIRESLRVEGRGPCTIHEVSISEFPVSLPTVTSPKLTDLLNEKTRVEKVLKRCQQAISAIDGYYDSLDAKHFEASRITEFQRGVSGVSEELDNKLLYLEDELEVLTKSIDDERAALGEVKAENRLRQRVSITVHAERDCEVEFVIVYGVSNATWDATYDIYVKMNAKEKPVRLIYKGAITQNTGEDWQDVALTLETVTPSFGVSIPELQPWTLSIYRPPLPRTKSRRKSRGGGFDLQKRKRDTSDSFTVGEEDGLGIPFSGSSAAIPKRILLVSSKGDINATFSVPGLMSIPSDGAAHNVTISELSLEAEMSWVSVPKVSAKAHLTAKIKNDSEYTFLRGVASIYVDGSFTSRSDMPAVSPQESFDCPLVLKREL</sequence>
<evidence type="ECO:0000313" key="4">
    <source>
        <dbReference type="EMBL" id="CAA7266068.1"/>
    </source>
</evidence>
<feature type="domain" description="DUF4140" evidence="3">
    <location>
        <begin position="26"/>
        <end position="119"/>
    </location>
</feature>
<evidence type="ECO:0008006" key="6">
    <source>
        <dbReference type="Google" id="ProtNLM"/>
    </source>
</evidence>
<accession>A0A8S0W7N7</accession>
<dbReference type="EMBL" id="CACVBS010000052">
    <property type="protein sequence ID" value="CAA7266068.1"/>
    <property type="molecule type" value="Genomic_DNA"/>
</dbReference>
<evidence type="ECO:0000259" key="3">
    <source>
        <dbReference type="Pfam" id="PF13600"/>
    </source>
</evidence>
<dbReference type="Pfam" id="PF13598">
    <property type="entry name" value="DUF4139"/>
    <property type="match status" value="1"/>
</dbReference>
<dbReference type="PANTHER" id="PTHR31005:SF8">
    <property type="entry name" value="DUF4139 DOMAIN-CONTAINING PROTEIN"/>
    <property type="match status" value="1"/>
</dbReference>
<dbReference type="PANTHER" id="PTHR31005">
    <property type="entry name" value="DUF4139 DOMAIN-CONTAINING PROTEIN"/>
    <property type="match status" value="1"/>
</dbReference>
<gene>
    <name evidence="4" type="ORF">AAE3_LOCUS8248</name>
</gene>
<evidence type="ECO:0000259" key="2">
    <source>
        <dbReference type="Pfam" id="PF13598"/>
    </source>
</evidence>
<dbReference type="Pfam" id="PF13600">
    <property type="entry name" value="DUF4140"/>
    <property type="match status" value="1"/>
</dbReference>